<reference evidence="12 13" key="1">
    <citation type="journal article" date="2013" name="PLoS Genet.">
        <title>The genome and development-dependent transcriptomes of Pyronema confluens: a window into fungal evolution.</title>
        <authorList>
            <person name="Traeger S."/>
            <person name="Altegoer F."/>
            <person name="Freitag M."/>
            <person name="Gabaldon T."/>
            <person name="Kempken F."/>
            <person name="Kumar A."/>
            <person name="Marcet-Houben M."/>
            <person name="Poggeler S."/>
            <person name="Stajich J.E."/>
            <person name="Nowrousian M."/>
        </authorList>
    </citation>
    <scope>NUCLEOTIDE SEQUENCE [LARGE SCALE GENOMIC DNA]</scope>
    <source>
        <strain evidence="13">CBS 100304</strain>
        <tissue evidence="12">Vegetative mycelium</tissue>
    </source>
</reference>
<dbReference type="Gene3D" id="3.40.50.150">
    <property type="entry name" value="Vaccinia Virus protein VP39"/>
    <property type="match status" value="1"/>
</dbReference>
<evidence type="ECO:0000256" key="1">
    <source>
        <dbReference type="ARBA" id="ARBA00004123"/>
    </source>
</evidence>
<dbReference type="InterPro" id="IPR014816">
    <property type="entry name" value="tRNA_MeTrfase_Gcd14"/>
</dbReference>
<proteinExistence type="predicted"/>
<dbReference type="Pfam" id="PF08704">
    <property type="entry name" value="GCD14"/>
    <property type="match status" value="2"/>
</dbReference>
<dbReference type="PANTHER" id="PTHR12133">
    <property type="entry name" value="TRNA (ADENINE(58)-N(1))-METHYLTRANSFERASE"/>
    <property type="match status" value="1"/>
</dbReference>
<evidence type="ECO:0000256" key="9">
    <source>
        <dbReference type="ARBA" id="ARBA00033309"/>
    </source>
</evidence>
<evidence type="ECO:0000256" key="4">
    <source>
        <dbReference type="ARBA" id="ARBA00022603"/>
    </source>
</evidence>
<keyword evidence="8" id="KW-0539">Nucleus</keyword>
<keyword evidence="13" id="KW-1185">Reference proteome</keyword>
<evidence type="ECO:0000313" key="13">
    <source>
        <dbReference type="Proteomes" id="UP000018144"/>
    </source>
</evidence>
<dbReference type="Proteomes" id="UP000018144">
    <property type="component" value="Unassembled WGS sequence"/>
</dbReference>
<gene>
    <name evidence="12" type="ORF">PCON_02335</name>
</gene>
<sequence length="477" mass="53170">MATPAVSPFLAIPSELSSEAKPAIIHLKRDQHQALVLKPESTLQTRFGNFPHSSILGLHPGSQVRASAAVPSLKEQRKRKRASNSNTTTETEGIQTAAGFLHVLNPTAELWTASLPHRTQVVYTPDSSYILHRLGAGPGTQIIEAGAGSGSFTHASVRAVYNGYEDGRELGEGEVKVEDNKKGKVWSFEFHEERAGKLREEISEHGLETLVQITHKDVCAEGFMVPSEEGATTSPRANAIFLDLPAPWLALPHLTRQEPSPLDQEKEIRLCTFSPCIEQVTRTCNKMRELGWVDIQMVEVQHQNMEVRRQLQRGYDEGAGPRSIAEALTRLKGVNDLRDQRKDAQIAQAHGEQASFAGLGFKKSNGRRKQETGEEGRIVSRMEPELKTHTSFLTFATLPRVWTEEQEKEAAEFVKEHVSKGVEPRVVGEKEKRWKGDEQESKRQRKKRERAEQKAAEGGEQAEGEVKEEAENMEIDG</sequence>
<accession>U4LB94</accession>
<dbReference type="OrthoDB" id="1925287at2759"/>
<feature type="region of interest" description="Disordered" evidence="10">
    <location>
        <begin position="414"/>
        <end position="477"/>
    </location>
</feature>
<protein>
    <recommendedName>
        <fullName evidence="3">tRNA (adenine(58)-N(1))-methyltransferase catalytic subunit TRM61</fullName>
        <ecNumber evidence="2">2.1.1.220</ecNumber>
    </recommendedName>
    <alternativeName>
        <fullName evidence="9">tRNA(m1A58)-methyltransferase subunit TRM61</fullName>
    </alternativeName>
</protein>
<dbReference type="GO" id="GO:0031515">
    <property type="term" value="C:tRNA (m1A) methyltransferase complex"/>
    <property type="evidence" value="ECO:0007669"/>
    <property type="project" value="InterPro"/>
</dbReference>
<evidence type="ECO:0000256" key="8">
    <source>
        <dbReference type="ARBA" id="ARBA00023242"/>
    </source>
</evidence>
<name>U4LB94_PYROM</name>
<evidence type="ECO:0000256" key="10">
    <source>
        <dbReference type="SAM" id="MobiDB-lite"/>
    </source>
</evidence>
<evidence type="ECO:0000313" key="12">
    <source>
        <dbReference type="EMBL" id="CCX15876.1"/>
    </source>
</evidence>
<dbReference type="EMBL" id="HF936264">
    <property type="protein sequence ID" value="CCX15876.1"/>
    <property type="molecule type" value="Genomic_DNA"/>
</dbReference>
<organism evidence="12 13">
    <name type="scientific">Pyronema omphalodes (strain CBS 100304)</name>
    <name type="common">Pyronema confluens</name>
    <dbReference type="NCBI Taxonomy" id="1076935"/>
    <lineage>
        <taxon>Eukaryota</taxon>
        <taxon>Fungi</taxon>
        <taxon>Dikarya</taxon>
        <taxon>Ascomycota</taxon>
        <taxon>Pezizomycotina</taxon>
        <taxon>Pezizomycetes</taxon>
        <taxon>Pezizales</taxon>
        <taxon>Pyronemataceae</taxon>
        <taxon>Pyronema</taxon>
    </lineage>
</organism>
<dbReference type="OMA" id="IGQPWGS"/>
<keyword evidence="6" id="KW-0949">S-adenosyl-L-methionine</keyword>
<dbReference type="STRING" id="1076935.U4LB94"/>
<evidence type="ECO:0000259" key="11">
    <source>
        <dbReference type="Pfam" id="PF08704"/>
    </source>
</evidence>
<evidence type="ECO:0000256" key="2">
    <source>
        <dbReference type="ARBA" id="ARBA00012796"/>
    </source>
</evidence>
<keyword evidence="4 12" id="KW-0489">Methyltransferase</keyword>
<evidence type="ECO:0000256" key="3">
    <source>
        <dbReference type="ARBA" id="ARBA00015963"/>
    </source>
</evidence>
<keyword evidence="5 12" id="KW-0808">Transferase</keyword>
<feature type="compositionally biased region" description="Polar residues" evidence="10">
    <location>
        <begin position="83"/>
        <end position="94"/>
    </location>
</feature>
<comment type="subcellular location">
    <subcellularLocation>
        <location evidence="1">Nucleus</location>
    </subcellularLocation>
</comment>
<dbReference type="PROSITE" id="PS51620">
    <property type="entry name" value="SAM_TRM61"/>
    <property type="match status" value="1"/>
</dbReference>
<feature type="compositionally biased region" description="Basic and acidic residues" evidence="10">
    <location>
        <begin position="368"/>
        <end position="382"/>
    </location>
</feature>
<dbReference type="GO" id="GO:0030488">
    <property type="term" value="P:tRNA methylation"/>
    <property type="evidence" value="ECO:0007669"/>
    <property type="project" value="InterPro"/>
</dbReference>
<feature type="region of interest" description="Disordered" evidence="10">
    <location>
        <begin position="355"/>
        <end position="382"/>
    </location>
</feature>
<dbReference type="InterPro" id="IPR029063">
    <property type="entry name" value="SAM-dependent_MTases_sf"/>
</dbReference>
<evidence type="ECO:0000256" key="5">
    <source>
        <dbReference type="ARBA" id="ARBA00022679"/>
    </source>
</evidence>
<dbReference type="InterPro" id="IPR049470">
    <property type="entry name" value="TRM61_C"/>
</dbReference>
<keyword evidence="7" id="KW-0819">tRNA processing</keyword>
<dbReference type="GO" id="GO:0160107">
    <property type="term" value="F:tRNA (adenine(58)-N1)-methyltransferase activity"/>
    <property type="evidence" value="ECO:0007669"/>
    <property type="project" value="UniProtKB-EC"/>
</dbReference>
<dbReference type="eggNOG" id="KOG2915">
    <property type="taxonomic scope" value="Eukaryota"/>
</dbReference>
<feature type="domain" description="tRNA (adenine(58)-N(1))-methyltransferase catalytic subunit TRM61 C-terminal" evidence="11">
    <location>
        <begin position="99"/>
        <end position="160"/>
    </location>
</feature>
<feature type="region of interest" description="Disordered" evidence="10">
    <location>
        <begin position="66"/>
        <end position="94"/>
    </location>
</feature>
<dbReference type="GO" id="GO:0005634">
    <property type="term" value="C:nucleus"/>
    <property type="evidence" value="ECO:0007669"/>
    <property type="project" value="UniProtKB-SubCell"/>
</dbReference>
<evidence type="ECO:0000256" key="7">
    <source>
        <dbReference type="ARBA" id="ARBA00022694"/>
    </source>
</evidence>
<feature type="compositionally biased region" description="Basic and acidic residues" evidence="10">
    <location>
        <begin position="414"/>
        <end position="442"/>
    </location>
</feature>
<dbReference type="Gene3D" id="3.10.330.20">
    <property type="match status" value="1"/>
</dbReference>
<feature type="domain" description="tRNA (adenine(58)-N(1))-methyltransferase catalytic subunit TRM61 C-terminal" evidence="11">
    <location>
        <begin position="182"/>
        <end position="397"/>
    </location>
</feature>
<dbReference type="EC" id="2.1.1.220" evidence="2"/>
<dbReference type="PANTHER" id="PTHR12133:SF2">
    <property type="entry name" value="TRNA (ADENINE(58)-N(1))-METHYLTRANSFERASE CATALYTIC SUBUNIT TRMT61A"/>
    <property type="match status" value="1"/>
</dbReference>
<dbReference type="AlphaFoldDB" id="U4LB94"/>
<dbReference type="SUPFAM" id="SSF53335">
    <property type="entry name" value="S-adenosyl-L-methionine-dependent methyltransferases"/>
    <property type="match status" value="1"/>
</dbReference>
<evidence type="ECO:0000256" key="6">
    <source>
        <dbReference type="ARBA" id="ARBA00022691"/>
    </source>
</evidence>